<dbReference type="Gene3D" id="3.40.50.1820">
    <property type="entry name" value="alpha/beta hydrolase"/>
    <property type="match status" value="1"/>
</dbReference>
<proteinExistence type="predicted"/>
<feature type="domain" description="BD-FAE-like" evidence="3">
    <location>
        <begin position="310"/>
        <end position="430"/>
    </location>
</feature>
<dbReference type="EMBL" id="JACOGA010000004">
    <property type="protein sequence ID" value="MBC3873150.1"/>
    <property type="molecule type" value="Genomic_DNA"/>
</dbReference>
<dbReference type="RefSeq" id="WP_186941176.1">
    <property type="nucleotide sequence ID" value="NZ_JACOGA010000004.1"/>
</dbReference>
<dbReference type="PANTHER" id="PTHR48081">
    <property type="entry name" value="AB HYDROLASE SUPERFAMILY PROTEIN C4A8.06C"/>
    <property type="match status" value="1"/>
</dbReference>
<keyword evidence="1" id="KW-0378">Hydrolase</keyword>
<evidence type="ECO:0000256" key="2">
    <source>
        <dbReference type="SAM" id="SignalP"/>
    </source>
</evidence>
<comment type="caution">
    <text evidence="4">The sequence shown here is derived from an EMBL/GenBank/DDBJ whole genome shotgun (WGS) entry which is preliminary data.</text>
</comment>
<dbReference type="SUPFAM" id="SSF53474">
    <property type="entry name" value="alpha/beta-Hydrolases"/>
    <property type="match status" value="1"/>
</dbReference>
<dbReference type="Proteomes" id="UP000624279">
    <property type="component" value="Unassembled WGS sequence"/>
</dbReference>
<keyword evidence="2" id="KW-0732">Signal</keyword>
<protein>
    <submittedName>
        <fullName evidence="4">DUF4214 domain-containing protein</fullName>
    </submittedName>
</protein>
<gene>
    <name evidence="4" type="ORF">H8K55_06085</name>
</gene>
<feature type="signal peptide" evidence="2">
    <location>
        <begin position="1"/>
        <end position="20"/>
    </location>
</feature>
<evidence type="ECO:0000313" key="4">
    <source>
        <dbReference type="EMBL" id="MBC3873150.1"/>
    </source>
</evidence>
<evidence type="ECO:0000313" key="5">
    <source>
        <dbReference type="Proteomes" id="UP000624279"/>
    </source>
</evidence>
<keyword evidence="5" id="KW-1185">Reference proteome</keyword>
<sequence>MLRKFLPILFTVLISSNVFATATMPPVAAAYPAPSTQQMYVARAYFMLFGRIPDTSGLNYWVSRVAANNGTTFIDTVNVISREAAGARLAPIVGYVDSTGTVTDPNIGTCSTSTPGPWDELVEYVYANALGRAAEDENLASSTEGIRYWQCQARFGAYGKNTGQMLDAISNSAASDPIYSNRLVFLEAAVRLQLGRGRSLNYHDSNTILVRVRGTNNSFNDAFDVLNQLTNGMPVSANVHWEIPTSGAYTRSNISTNSSPLPRLEKSIDDGLTSISGGSVHKYLVWYNRSGRMMLAHAFLPQNYQLSGVYYPTIVSVFGGAWRGGLIEKLQRFNTSFIRTTPLAGGTAGNNFIVLAPSYRLTSNLYYSSTDSAKNNMPQEDIDDFISLVKRPETMTMLGVDTSKVSLFGHSSGGHILNLLGSTKNMGRIATLAPVSNLAITNNTNTSALIPYINYYTDAQQYGTWGGTTSPINAWLLNKPLTSFFIQHGTDQLVYQAQSKAFRDQAISNNSNNVQACNSNSGHIFFESYSDPNVNNAIYKTTAFRAFQYLSGITPVCTSL</sequence>
<dbReference type="InterPro" id="IPR049492">
    <property type="entry name" value="BD-FAE-like_dom"/>
</dbReference>
<reference evidence="4 5" key="1">
    <citation type="submission" date="2020-08" db="EMBL/GenBank/DDBJ databases">
        <title>Novel species isolated from subtropical streams in China.</title>
        <authorList>
            <person name="Lu H."/>
        </authorList>
    </citation>
    <scope>NUCLEOTIDE SEQUENCE [LARGE SCALE GENOMIC DNA]</scope>
    <source>
        <strain evidence="4 5">LX15W</strain>
    </source>
</reference>
<dbReference type="Pfam" id="PF20434">
    <property type="entry name" value="BD-FAE"/>
    <property type="match status" value="1"/>
</dbReference>
<name>A0ABR6Y9C1_9BURK</name>
<feature type="chain" id="PRO_5047248596" evidence="2">
    <location>
        <begin position="21"/>
        <end position="560"/>
    </location>
</feature>
<dbReference type="InterPro" id="IPR029058">
    <property type="entry name" value="AB_hydrolase_fold"/>
</dbReference>
<evidence type="ECO:0000259" key="3">
    <source>
        <dbReference type="Pfam" id="PF20434"/>
    </source>
</evidence>
<evidence type="ECO:0000256" key="1">
    <source>
        <dbReference type="ARBA" id="ARBA00022801"/>
    </source>
</evidence>
<accession>A0ABR6Y9C1</accession>
<dbReference type="PANTHER" id="PTHR48081:SF13">
    <property type="entry name" value="ALPHA_BETA HYDROLASE"/>
    <property type="match status" value="1"/>
</dbReference>
<organism evidence="4 5">
    <name type="scientific">Undibacterium flavidum</name>
    <dbReference type="NCBI Taxonomy" id="2762297"/>
    <lineage>
        <taxon>Bacteria</taxon>
        <taxon>Pseudomonadati</taxon>
        <taxon>Pseudomonadota</taxon>
        <taxon>Betaproteobacteria</taxon>
        <taxon>Burkholderiales</taxon>
        <taxon>Oxalobacteraceae</taxon>
        <taxon>Undibacterium</taxon>
    </lineage>
</organism>
<dbReference type="InterPro" id="IPR050300">
    <property type="entry name" value="GDXG_lipolytic_enzyme"/>
</dbReference>